<reference evidence="1" key="1">
    <citation type="submission" date="2014-09" db="EMBL/GenBank/DDBJ databases">
        <title>Genome sequence of the luminous mushroom Mycena chlorophos for searching fungal bioluminescence genes.</title>
        <authorList>
            <person name="Tanaka Y."/>
            <person name="Kasuga D."/>
            <person name="Oba Y."/>
            <person name="Hase S."/>
            <person name="Sato K."/>
            <person name="Oba Y."/>
            <person name="Sakakibara Y."/>
        </authorList>
    </citation>
    <scope>NUCLEOTIDE SEQUENCE</scope>
</reference>
<evidence type="ECO:0000313" key="1">
    <source>
        <dbReference type="EMBL" id="GAT42362.1"/>
    </source>
</evidence>
<name>A0ABQ0KU29_MYCCL</name>
<dbReference type="Proteomes" id="UP000815677">
    <property type="component" value="Unassembled WGS sequence"/>
</dbReference>
<keyword evidence="2" id="KW-1185">Reference proteome</keyword>
<organism evidence="1 2">
    <name type="scientific">Mycena chlorophos</name>
    <name type="common">Agaric fungus</name>
    <name type="synonym">Agaricus chlorophos</name>
    <dbReference type="NCBI Taxonomy" id="658473"/>
    <lineage>
        <taxon>Eukaryota</taxon>
        <taxon>Fungi</taxon>
        <taxon>Dikarya</taxon>
        <taxon>Basidiomycota</taxon>
        <taxon>Agaricomycotina</taxon>
        <taxon>Agaricomycetes</taxon>
        <taxon>Agaricomycetidae</taxon>
        <taxon>Agaricales</taxon>
        <taxon>Marasmiineae</taxon>
        <taxon>Mycenaceae</taxon>
        <taxon>Mycena</taxon>
    </lineage>
</organism>
<sequence length="67" mass="7372">MSRKRFGGLVARKIGMSEQARLVLRHVPRPQTHRTSFGSKTSLRPSTGVECIFNFGLLLLATCDGLA</sequence>
<feature type="non-terminal residue" evidence="1">
    <location>
        <position position="67"/>
    </location>
</feature>
<protein>
    <submittedName>
        <fullName evidence="1">Uncharacterized protein</fullName>
    </submittedName>
</protein>
<gene>
    <name evidence="1" type="ORF">MCHLO_00077</name>
</gene>
<proteinExistence type="predicted"/>
<dbReference type="EMBL" id="DF837804">
    <property type="protein sequence ID" value="GAT42362.1"/>
    <property type="molecule type" value="Genomic_DNA"/>
</dbReference>
<evidence type="ECO:0000313" key="2">
    <source>
        <dbReference type="Proteomes" id="UP000815677"/>
    </source>
</evidence>
<accession>A0ABQ0KU29</accession>